<gene>
    <name evidence="2" type="ORF">UTRI_06557_B</name>
</gene>
<accession>A0A5C3EPR7</accession>
<name>A0A5C3EPR7_9BASI</name>
<proteinExistence type="predicted"/>
<reference evidence="2 3" key="1">
    <citation type="submission" date="2018-03" db="EMBL/GenBank/DDBJ databases">
        <authorList>
            <person name="Guldener U."/>
        </authorList>
    </citation>
    <scope>NUCLEOTIDE SEQUENCE [LARGE SCALE GENOMIC DNA]</scope>
    <source>
        <strain evidence="2 3">NBRC100155</strain>
    </source>
</reference>
<protein>
    <submittedName>
        <fullName evidence="2">Uncharacterized protein</fullName>
    </submittedName>
</protein>
<evidence type="ECO:0000256" key="1">
    <source>
        <dbReference type="SAM" id="MobiDB-lite"/>
    </source>
</evidence>
<feature type="compositionally biased region" description="Low complexity" evidence="1">
    <location>
        <begin position="98"/>
        <end position="113"/>
    </location>
</feature>
<feature type="region of interest" description="Disordered" evidence="1">
    <location>
        <begin position="28"/>
        <end position="113"/>
    </location>
</feature>
<dbReference type="AlphaFoldDB" id="A0A5C3EPR7"/>
<dbReference type="OrthoDB" id="2590867at2759"/>
<dbReference type="EMBL" id="OOIN01000040">
    <property type="protein sequence ID" value="SPO31736.1"/>
    <property type="molecule type" value="Genomic_DNA"/>
</dbReference>
<evidence type="ECO:0000313" key="2">
    <source>
        <dbReference type="EMBL" id="SPO31736.1"/>
    </source>
</evidence>
<organism evidence="2 3">
    <name type="scientific">Ustilago trichophora</name>
    <dbReference type="NCBI Taxonomy" id="86804"/>
    <lineage>
        <taxon>Eukaryota</taxon>
        <taxon>Fungi</taxon>
        <taxon>Dikarya</taxon>
        <taxon>Basidiomycota</taxon>
        <taxon>Ustilaginomycotina</taxon>
        <taxon>Ustilaginomycetes</taxon>
        <taxon>Ustilaginales</taxon>
        <taxon>Ustilaginaceae</taxon>
        <taxon>Ustilago</taxon>
    </lineage>
</organism>
<dbReference type="Proteomes" id="UP000324022">
    <property type="component" value="Unassembled WGS sequence"/>
</dbReference>
<evidence type="ECO:0000313" key="3">
    <source>
        <dbReference type="Proteomes" id="UP000324022"/>
    </source>
</evidence>
<keyword evidence="3" id="KW-1185">Reference proteome</keyword>
<sequence>MTSNSANSNNNSIGDAVKGALNTIHGAGESIRGNINQTLDSAGEGIRNSDSHNSTSTNTFQPPATHGKSRDYDNPTASQQGIADKGAQEFKQGIDKLSSAFNANTSHNNSTTH</sequence>